<dbReference type="KEGG" id="xcb:XC_3113"/>
<dbReference type="PANTHER" id="PTHR43461:SF1">
    <property type="entry name" value="TRANSMEMBRANE PROTEIN 256"/>
    <property type="match status" value="1"/>
</dbReference>
<evidence type="ECO:0000256" key="2">
    <source>
        <dbReference type="ARBA" id="ARBA00009694"/>
    </source>
</evidence>
<dbReference type="EMBL" id="CP000050">
    <property type="protein sequence ID" value="AAY50159.1"/>
    <property type="molecule type" value="Genomic_DNA"/>
</dbReference>
<dbReference type="Pfam" id="PF04241">
    <property type="entry name" value="DUF423"/>
    <property type="match status" value="1"/>
</dbReference>
<evidence type="ECO:0000313" key="8">
    <source>
        <dbReference type="Proteomes" id="UP000000420"/>
    </source>
</evidence>
<dbReference type="Proteomes" id="UP000000420">
    <property type="component" value="Chromosome"/>
</dbReference>
<evidence type="ECO:0000256" key="5">
    <source>
        <dbReference type="ARBA" id="ARBA00023136"/>
    </source>
</evidence>
<comment type="similarity">
    <text evidence="2">Belongs to the UPF0382 family.</text>
</comment>
<dbReference type="InterPro" id="IPR006696">
    <property type="entry name" value="DUF423"/>
</dbReference>
<dbReference type="HOGENOM" id="CLU_096548_2_0_6"/>
<keyword evidence="5 6" id="KW-0472">Membrane</keyword>
<accession>A0A0H2X9Y3</accession>
<feature type="transmembrane region" description="Helical" evidence="6">
    <location>
        <begin position="56"/>
        <end position="74"/>
    </location>
</feature>
<proteinExistence type="inferred from homology"/>
<comment type="subcellular location">
    <subcellularLocation>
        <location evidence="1">Membrane</location>
        <topology evidence="1">Multi-pass membrane protein</topology>
    </subcellularLocation>
</comment>
<evidence type="ECO:0000256" key="6">
    <source>
        <dbReference type="SAM" id="Phobius"/>
    </source>
</evidence>
<keyword evidence="4 6" id="KW-1133">Transmembrane helix</keyword>
<gene>
    <name evidence="7" type="ordered locus">XC_3113</name>
</gene>
<feature type="transmembrane region" description="Helical" evidence="6">
    <location>
        <begin position="86"/>
        <end position="106"/>
    </location>
</feature>
<keyword evidence="3 6" id="KW-0812">Transmembrane</keyword>
<feature type="transmembrane region" description="Helical" evidence="6">
    <location>
        <begin position="112"/>
        <end position="132"/>
    </location>
</feature>
<dbReference type="AlphaFoldDB" id="A0A0H2X9Y3"/>
<evidence type="ECO:0008006" key="9">
    <source>
        <dbReference type="Google" id="ProtNLM"/>
    </source>
</evidence>
<dbReference type="GO" id="GO:0005886">
    <property type="term" value="C:plasma membrane"/>
    <property type="evidence" value="ECO:0007669"/>
    <property type="project" value="TreeGrafter"/>
</dbReference>
<dbReference type="PANTHER" id="PTHR43461">
    <property type="entry name" value="TRANSMEMBRANE PROTEIN 256"/>
    <property type="match status" value="1"/>
</dbReference>
<evidence type="ECO:0000256" key="4">
    <source>
        <dbReference type="ARBA" id="ARBA00022989"/>
    </source>
</evidence>
<reference evidence="7 8" key="1">
    <citation type="journal article" date="2005" name="Genome Res.">
        <title>Comparative and functional genomic analyses of the pathogenicity of phytopathogen Xanthomonas campestris pv. campestris.</title>
        <authorList>
            <person name="Qian W."/>
            <person name="Jia Y."/>
            <person name="Ren S.X."/>
            <person name="He Y.Q."/>
            <person name="Feng J.X."/>
            <person name="Lu L.F."/>
            <person name="Sun Q."/>
            <person name="Ying G."/>
            <person name="Tang D.J."/>
            <person name="Tang H."/>
            <person name="Wu W."/>
            <person name="Hao P."/>
            <person name="Wang L."/>
            <person name="Jiang B.L."/>
            <person name="Zeng S."/>
            <person name="Gu W.Y."/>
            <person name="Lu G."/>
            <person name="Rong L."/>
            <person name="Tian Y."/>
            <person name="Yao Z."/>
            <person name="Fu G."/>
            <person name="Chen B."/>
            <person name="Fang R."/>
            <person name="Qiang B."/>
            <person name="Chen Z."/>
            <person name="Zhao G.P."/>
            <person name="Tang J.L."/>
            <person name="He C."/>
        </authorList>
    </citation>
    <scope>NUCLEOTIDE SEQUENCE [LARGE SCALE GENOMIC DNA]</scope>
    <source>
        <strain evidence="7 8">8004</strain>
    </source>
</reference>
<sequence length="134" mass="13614">MRCGAAFGTATMSLPDRRKKHPSLLAFVGALLAAAAVGLSAYASHGVADALVQSRLQLAALYAFGHGAVLVVLGGAETRALGRIGLYLLLLGTLLFAGSLVGGALLHWPTSLAPIGGVSLMLGWVVLAIGALRR</sequence>
<organism evidence="7 8">
    <name type="scientific">Xanthomonas campestris pv. campestris (strain 8004)</name>
    <dbReference type="NCBI Taxonomy" id="314565"/>
    <lineage>
        <taxon>Bacteria</taxon>
        <taxon>Pseudomonadati</taxon>
        <taxon>Pseudomonadota</taxon>
        <taxon>Gammaproteobacteria</taxon>
        <taxon>Lysobacterales</taxon>
        <taxon>Lysobacteraceae</taxon>
        <taxon>Xanthomonas</taxon>
    </lineage>
</organism>
<name>A0A0H2X9Y3_XANC8</name>
<evidence type="ECO:0000313" key="7">
    <source>
        <dbReference type="EMBL" id="AAY50159.1"/>
    </source>
</evidence>
<protein>
    <recommendedName>
        <fullName evidence="9">DUF423 domain-containing protein</fullName>
    </recommendedName>
</protein>
<evidence type="ECO:0000256" key="1">
    <source>
        <dbReference type="ARBA" id="ARBA00004141"/>
    </source>
</evidence>
<evidence type="ECO:0000256" key="3">
    <source>
        <dbReference type="ARBA" id="ARBA00022692"/>
    </source>
</evidence>